<evidence type="ECO:0000256" key="9">
    <source>
        <dbReference type="ARBA" id="ARBA00022525"/>
    </source>
</evidence>
<evidence type="ECO:0000256" key="8">
    <source>
        <dbReference type="ARBA" id="ARBA00022473"/>
    </source>
</evidence>
<dbReference type="GO" id="GO:0005634">
    <property type="term" value="C:nucleus"/>
    <property type="evidence" value="ECO:0007669"/>
    <property type="project" value="UniProtKB-SubCell"/>
</dbReference>
<dbReference type="InterPro" id="IPR010487">
    <property type="entry name" value="NGRN/Rrg9"/>
</dbReference>
<dbReference type="RefSeq" id="XP_040049608.1">
    <property type="nucleotide sequence ID" value="XM_040193674.1"/>
</dbReference>
<reference evidence="18" key="2">
    <citation type="submission" date="2025-08" db="UniProtKB">
        <authorList>
            <consortium name="Ensembl"/>
        </authorList>
    </citation>
    <scope>IDENTIFICATION</scope>
</reference>
<feature type="region of interest" description="Disordered" evidence="17">
    <location>
        <begin position="225"/>
        <end position="269"/>
    </location>
</feature>
<evidence type="ECO:0000256" key="3">
    <source>
        <dbReference type="ARBA" id="ARBA00004325"/>
    </source>
</evidence>
<reference evidence="18 19" key="1">
    <citation type="journal article" date="2021" name="G3 (Bethesda)">
        <title>Improved contiguity of the threespine stickleback genome using long-read sequencing.</title>
        <authorList>
            <person name="Nath S."/>
            <person name="Shaw D.E."/>
            <person name="White M.A."/>
        </authorList>
    </citation>
    <scope>NUCLEOTIDE SEQUENCE [LARGE SCALE GENOMIC DNA]</scope>
    <source>
        <strain evidence="18 19">Lake Benthic</strain>
    </source>
</reference>
<evidence type="ECO:0000256" key="6">
    <source>
        <dbReference type="ARBA" id="ARBA00011308"/>
    </source>
</evidence>
<evidence type="ECO:0000256" key="2">
    <source>
        <dbReference type="ARBA" id="ARBA00004123"/>
    </source>
</evidence>
<keyword evidence="11" id="KW-0221">Differentiation</keyword>
<dbReference type="GO" id="GO:0005576">
    <property type="term" value="C:extracellular region"/>
    <property type="evidence" value="ECO:0007669"/>
    <property type="project" value="UniProtKB-SubCell"/>
</dbReference>
<evidence type="ECO:0000313" key="19">
    <source>
        <dbReference type="Proteomes" id="UP000007635"/>
    </source>
</evidence>
<dbReference type="CTD" id="51335"/>
<dbReference type="KEGG" id="gat:120829513"/>
<comment type="subunit">
    <text evidence="6">Forms a regulatory protein-RNA complex, consisting of RCC1L, NGRN, RPUSD3, RPUSD4, TRUB2, FASTKD2 and 16S mt-rRNA. Interacts with 16S mt-rRNA; this interaction is direct.</text>
</comment>
<dbReference type="AlphaFoldDB" id="A0AAQ4P4X1"/>
<evidence type="ECO:0000256" key="16">
    <source>
        <dbReference type="ARBA" id="ARBA00029657"/>
    </source>
</evidence>
<evidence type="ECO:0000256" key="15">
    <source>
        <dbReference type="ARBA" id="ARBA00023242"/>
    </source>
</evidence>
<evidence type="ECO:0000256" key="12">
    <source>
        <dbReference type="ARBA" id="ARBA00023128"/>
    </source>
</evidence>
<keyword evidence="19" id="KW-1185">Reference proteome</keyword>
<sequence>MARAVRVLSRLAALPALSVHCRRPASSRGAGGARTGPSRAHGAPRDADEMSAGDFGLEEVEDKLQALAEEERKGQRTLKYHILRRQMTPPGAPQRKLSWDAIEQIRYLKQEQPEEWTVERLAEGHSVTTDVILRVLRSKHVPAADRKIKQDAKVMSVLGQRALPSGGGTGQSRLRPPGHLASAALSAGGRERAVVPVADRTRMFRGEGQGSLANIPAPATLLTPRLSAGSKDAPGPRSEEDHGRASDARPSKDVKEDEHSWDGQLLTDQELEEFMEMEKQKPCSVVQVGNEVFDAEGNFLYRI</sequence>
<dbReference type="PANTHER" id="PTHR13475:SF4">
    <property type="entry name" value="NEUGRIN"/>
    <property type="match status" value="1"/>
</dbReference>
<evidence type="ECO:0000256" key="1">
    <source>
        <dbReference type="ARBA" id="ARBA00003783"/>
    </source>
</evidence>
<dbReference type="GO" id="GO:0030154">
    <property type="term" value="P:cell differentiation"/>
    <property type="evidence" value="ECO:0007669"/>
    <property type="project" value="UniProtKB-KW"/>
</dbReference>
<protein>
    <recommendedName>
        <fullName evidence="7">Neugrin</fullName>
    </recommendedName>
    <alternativeName>
        <fullName evidence="16">Neurite outgrowth-associated protein</fullName>
    </alternativeName>
</protein>
<keyword evidence="8" id="KW-0217">Developmental protein</keyword>
<proteinExistence type="inferred from homology"/>
<dbReference type="GO" id="GO:0031966">
    <property type="term" value="C:mitochondrial membrane"/>
    <property type="evidence" value="ECO:0007669"/>
    <property type="project" value="UniProtKB-SubCell"/>
</dbReference>
<feature type="region of interest" description="Disordered" evidence="17">
    <location>
        <begin position="21"/>
        <end position="54"/>
    </location>
</feature>
<comment type="similarity">
    <text evidence="5">Belongs to the neugrin family.</text>
</comment>
<keyword evidence="12" id="KW-0496">Mitochondrion</keyword>
<evidence type="ECO:0000313" key="18">
    <source>
        <dbReference type="Ensembl" id="ENSGACP00000032691.1"/>
    </source>
</evidence>
<evidence type="ECO:0000256" key="13">
    <source>
        <dbReference type="ARBA" id="ARBA00023136"/>
    </source>
</evidence>
<keyword evidence="13" id="KW-0472">Membrane</keyword>
<evidence type="ECO:0000256" key="7">
    <source>
        <dbReference type="ARBA" id="ARBA00016593"/>
    </source>
</evidence>
<accession>A0AAQ4P4X1</accession>
<keyword evidence="9" id="KW-0964">Secreted</keyword>
<evidence type="ECO:0000256" key="4">
    <source>
        <dbReference type="ARBA" id="ARBA00004613"/>
    </source>
</evidence>
<feature type="compositionally biased region" description="Basic and acidic residues" evidence="17">
    <location>
        <begin position="237"/>
        <end position="261"/>
    </location>
</feature>
<feature type="region of interest" description="Disordered" evidence="17">
    <location>
        <begin position="162"/>
        <end position="190"/>
    </location>
</feature>
<evidence type="ECO:0000256" key="17">
    <source>
        <dbReference type="SAM" id="MobiDB-lite"/>
    </source>
</evidence>
<dbReference type="Pfam" id="PF06413">
    <property type="entry name" value="Neugrin"/>
    <property type="match status" value="1"/>
</dbReference>
<dbReference type="Proteomes" id="UP000007635">
    <property type="component" value="Chromosome XII"/>
</dbReference>
<organism evidence="18 19">
    <name type="scientific">Gasterosteus aculeatus aculeatus</name>
    <name type="common">three-spined stickleback</name>
    <dbReference type="NCBI Taxonomy" id="481459"/>
    <lineage>
        <taxon>Eukaryota</taxon>
        <taxon>Metazoa</taxon>
        <taxon>Chordata</taxon>
        <taxon>Craniata</taxon>
        <taxon>Vertebrata</taxon>
        <taxon>Euteleostomi</taxon>
        <taxon>Actinopterygii</taxon>
        <taxon>Neopterygii</taxon>
        <taxon>Teleostei</taxon>
        <taxon>Neoteleostei</taxon>
        <taxon>Acanthomorphata</taxon>
        <taxon>Eupercaria</taxon>
        <taxon>Perciformes</taxon>
        <taxon>Cottioidei</taxon>
        <taxon>Gasterosteales</taxon>
        <taxon>Gasterosteidae</taxon>
        <taxon>Gasterosteus</taxon>
    </lineage>
</organism>
<keyword evidence="15" id="KW-0539">Nucleus</keyword>
<keyword evidence="14" id="KW-0325">Glycoprotein</keyword>
<evidence type="ECO:0000256" key="5">
    <source>
        <dbReference type="ARBA" id="ARBA00008082"/>
    </source>
</evidence>
<dbReference type="PANTHER" id="PTHR13475">
    <property type="entry name" value="NEUGRIN"/>
    <property type="match status" value="1"/>
</dbReference>
<keyword evidence="10" id="KW-0732">Signal</keyword>
<evidence type="ECO:0000256" key="11">
    <source>
        <dbReference type="ARBA" id="ARBA00022782"/>
    </source>
</evidence>
<comment type="function">
    <text evidence="1">Plays an essential role in mitochondrial ribosome biogenesis. As a component of a functional protein-RNA module, consisting of RCC1L, NGRN, RPUSD3, RPUSD4, TRUB2, FASTKD2 and 16S mitochondrial ribosomal RNA (16S mt-rRNA), controls 16S mt-rRNA abundance and is required for intra-mitochondrial translation of core subunits of the oxidative phosphorylation system.</text>
</comment>
<dbReference type="Ensembl" id="ENSGACT00000075314.1">
    <property type="protein sequence ID" value="ENSGACP00000032691.1"/>
    <property type="gene ID" value="ENSGACG00000033601.1"/>
</dbReference>
<name>A0AAQ4P4X1_GASAC</name>
<reference evidence="18" key="3">
    <citation type="submission" date="2025-09" db="UniProtKB">
        <authorList>
            <consortium name="Ensembl"/>
        </authorList>
    </citation>
    <scope>IDENTIFICATION</scope>
</reference>
<dbReference type="GeneTree" id="ENSGT00390000014472"/>
<comment type="subcellular location">
    <subcellularLocation>
        <location evidence="3">Mitochondrion membrane</location>
    </subcellularLocation>
    <subcellularLocation>
        <location evidence="2">Nucleus</location>
    </subcellularLocation>
    <subcellularLocation>
        <location evidence="4">Secreted</location>
    </subcellularLocation>
</comment>
<evidence type="ECO:0000256" key="14">
    <source>
        <dbReference type="ARBA" id="ARBA00023180"/>
    </source>
</evidence>
<dbReference type="GeneID" id="120829513"/>
<evidence type="ECO:0000256" key="10">
    <source>
        <dbReference type="ARBA" id="ARBA00022729"/>
    </source>
</evidence>